<evidence type="ECO:0000313" key="1">
    <source>
        <dbReference type="EMBL" id="MBW62241.1"/>
    </source>
</evidence>
<dbReference type="EMBL" id="GGFJ01013100">
    <property type="protein sequence ID" value="MBW62241.1"/>
    <property type="molecule type" value="Transcribed_RNA"/>
</dbReference>
<organism evidence="1">
    <name type="scientific">Anopheles marajoara</name>
    <dbReference type="NCBI Taxonomy" id="58244"/>
    <lineage>
        <taxon>Eukaryota</taxon>
        <taxon>Metazoa</taxon>
        <taxon>Ecdysozoa</taxon>
        <taxon>Arthropoda</taxon>
        <taxon>Hexapoda</taxon>
        <taxon>Insecta</taxon>
        <taxon>Pterygota</taxon>
        <taxon>Neoptera</taxon>
        <taxon>Endopterygota</taxon>
        <taxon>Diptera</taxon>
        <taxon>Nematocera</taxon>
        <taxon>Culicoidea</taxon>
        <taxon>Culicidae</taxon>
        <taxon>Anophelinae</taxon>
        <taxon>Anopheles</taxon>
    </lineage>
</organism>
<accession>A0A2M4CAS8</accession>
<dbReference type="AlphaFoldDB" id="A0A2M4CAS8"/>
<proteinExistence type="predicted"/>
<protein>
    <submittedName>
        <fullName evidence="1">Putative secreted protein</fullName>
    </submittedName>
</protein>
<sequence length="87" mass="9908">MFSGLYLWWAVGFGARKLYNLFMIPIPSLGQRLTEGGLYQADTTGRLGDSRHLCCQLYRNQFIFHHRWSCFALPGGVGLDRRGKPVS</sequence>
<name>A0A2M4CAS8_9DIPT</name>
<reference evidence="1" key="1">
    <citation type="submission" date="2018-01" db="EMBL/GenBank/DDBJ databases">
        <title>An insight into the sialome of Amazonian anophelines.</title>
        <authorList>
            <person name="Ribeiro J.M."/>
            <person name="Scarpassa V."/>
            <person name="Calvo E."/>
        </authorList>
    </citation>
    <scope>NUCLEOTIDE SEQUENCE</scope>
    <source>
        <tissue evidence="1">Salivary glands</tissue>
    </source>
</reference>